<sequence>MVVDQDSLIVLYRCSCHTPMPFDFTGIVQGRAIRRRADKYIGTLPIYAGIGTVCMHDRIKVYLRNSRLPLRFTFFCELFTKPADHSFGNIQLPTGQVFKEIPTLIDGNTAIVIQQKEKGFDRRTIVDFIRPTGWEFCVARLSGLRVAVYLRFVFGDI</sequence>
<organism evidence="1 2">
    <name type="scientific">[Clostridium] clostridioforme 90A6</name>
    <dbReference type="NCBI Taxonomy" id="999406"/>
    <lineage>
        <taxon>Bacteria</taxon>
        <taxon>Bacillati</taxon>
        <taxon>Bacillota</taxon>
        <taxon>Clostridia</taxon>
        <taxon>Lachnospirales</taxon>
        <taxon>Lachnospiraceae</taxon>
        <taxon>Enterocloster</taxon>
    </lineage>
</organism>
<dbReference type="PATRIC" id="fig|999406.3.peg.1624"/>
<dbReference type="Proteomes" id="UP000013180">
    <property type="component" value="Unassembled WGS sequence"/>
</dbReference>
<comment type="caution">
    <text evidence="1">The sequence shown here is derived from an EMBL/GenBank/DDBJ whole genome shotgun (WGS) entry which is preliminary data.</text>
</comment>
<accession>R0D8Z5</accession>
<evidence type="ECO:0000313" key="2">
    <source>
        <dbReference type="Proteomes" id="UP000013180"/>
    </source>
</evidence>
<keyword evidence="2" id="KW-1185">Reference proteome</keyword>
<dbReference type="AlphaFoldDB" id="R0D8Z5"/>
<proteinExistence type="predicted"/>
<dbReference type="EMBL" id="AGYL01000015">
    <property type="protein sequence ID" value="ENZ65622.1"/>
    <property type="molecule type" value="Genomic_DNA"/>
</dbReference>
<reference evidence="1" key="1">
    <citation type="submission" date="2013-01" db="EMBL/GenBank/DDBJ databases">
        <title>The Genome Sequence of Clostridium clostridioforme 90A6.</title>
        <authorList>
            <consortium name="The Broad Institute Genome Sequencing Platform"/>
            <person name="Earl A."/>
            <person name="Ward D."/>
            <person name="Feldgarden M."/>
            <person name="Gevers D."/>
            <person name="Courvalin P."/>
            <person name="Lambert T."/>
            <person name="Walker B."/>
            <person name="Young S.K."/>
            <person name="Zeng Q."/>
            <person name="Gargeya S."/>
            <person name="Fitzgerald M."/>
            <person name="Haas B."/>
            <person name="Abouelleil A."/>
            <person name="Alvarado L."/>
            <person name="Arachchi H.M."/>
            <person name="Berlin A.M."/>
            <person name="Chapman S.B."/>
            <person name="Dewar J."/>
            <person name="Goldberg J."/>
            <person name="Griggs A."/>
            <person name="Gujja S."/>
            <person name="Hansen M."/>
            <person name="Howarth C."/>
            <person name="Imamovic A."/>
            <person name="Larimer J."/>
            <person name="McCowan C."/>
            <person name="Murphy C."/>
            <person name="Neiman D."/>
            <person name="Pearson M."/>
            <person name="Priest M."/>
            <person name="Roberts A."/>
            <person name="Saif S."/>
            <person name="Shea T."/>
            <person name="Sisk P."/>
            <person name="Sykes S."/>
            <person name="Wortman J."/>
            <person name="Nusbaum C."/>
            <person name="Birren B."/>
        </authorList>
    </citation>
    <scope>NUCLEOTIDE SEQUENCE [LARGE SCALE GENOMIC DNA]</scope>
    <source>
        <strain evidence="1">90A6</strain>
    </source>
</reference>
<evidence type="ECO:0000313" key="1">
    <source>
        <dbReference type="EMBL" id="ENZ65622.1"/>
    </source>
</evidence>
<gene>
    <name evidence="1" type="ORF">HMPREF1083_01505</name>
</gene>
<dbReference type="HOGENOM" id="CLU_1674847_0_0_9"/>
<name>R0D8Z5_9FIRM</name>
<protein>
    <submittedName>
        <fullName evidence="1">Uncharacterized protein</fullName>
    </submittedName>
</protein>